<proteinExistence type="predicted"/>
<dbReference type="GO" id="GO:0016020">
    <property type="term" value="C:membrane"/>
    <property type="evidence" value="ECO:0007669"/>
    <property type="project" value="UniProtKB-SubCell"/>
</dbReference>
<evidence type="ECO:0000313" key="8">
    <source>
        <dbReference type="Proteomes" id="UP000239833"/>
    </source>
</evidence>
<comment type="subcellular location">
    <subcellularLocation>
        <location evidence="1">Membrane</location>
        <topology evidence="1">Multi-pass membrane protein</topology>
    </subcellularLocation>
</comment>
<dbReference type="CDD" id="cd06261">
    <property type="entry name" value="TM_PBP2"/>
    <property type="match status" value="1"/>
</dbReference>
<dbReference type="InterPro" id="IPR011009">
    <property type="entry name" value="Kinase-like_dom_sf"/>
</dbReference>
<dbReference type="PANTHER" id="PTHR43879">
    <property type="entry name" value="ABC TRANSPORTER PERMEASE PROTEIN"/>
    <property type="match status" value="1"/>
</dbReference>
<keyword evidence="4 6" id="KW-1133">Transmembrane helix</keyword>
<evidence type="ECO:0000256" key="3">
    <source>
        <dbReference type="ARBA" id="ARBA00022692"/>
    </source>
</evidence>
<keyword evidence="2" id="KW-0813">Transport</keyword>
<keyword evidence="3 6" id="KW-0812">Transmembrane</keyword>
<dbReference type="SUPFAM" id="SSF161098">
    <property type="entry name" value="MetI-like"/>
    <property type="match status" value="1"/>
</dbReference>
<feature type="transmembrane region" description="Helical" evidence="6">
    <location>
        <begin position="183"/>
        <end position="206"/>
    </location>
</feature>
<dbReference type="AlphaFoldDB" id="A0A2L1U9H6"/>
<evidence type="ECO:0000256" key="1">
    <source>
        <dbReference type="ARBA" id="ARBA00004141"/>
    </source>
</evidence>
<dbReference type="InterPro" id="IPR035906">
    <property type="entry name" value="MetI-like_sf"/>
</dbReference>
<dbReference type="GO" id="GO:0055085">
    <property type="term" value="P:transmembrane transport"/>
    <property type="evidence" value="ECO:0007669"/>
    <property type="project" value="InterPro"/>
</dbReference>
<sequence>MDVNKLADLIEHQLLPGLRVESTDPYEPVKVYMLPEPWRVAGTGNYAVVVAHPYYPDWVVKVYAPGRSGWYKEKAVYQRLGQHPSFSWCPYASDPYLILKRMKGQTLYDCIKRGIRIPERVILDIDEALEYARSRGLVPQDLHAKVVYGLPICTLRNFYAGVPDEIIEAAKIDGTGFFGVMRYIILPVSITGFVVVGNMSICLYLTGNLIGMLSI</sequence>
<keyword evidence="5 6" id="KW-0472">Membrane</keyword>
<reference evidence="8" key="1">
    <citation type="submission" date="2017-02" db="EMBL/GenBank/DDBJ databases">
        <title>Delineation of Paenibacillus larvae strains originating from foulbrood outbreaks.</title>
        <authorList>
            <person name="Beims H."/>
            <person name="Bunk B."/>
            <person name="Sproeer C."/>
            <person name="Mohr K.I."/>
            <person name="Pradella S."/>
            <person name="Guenther G."/>
            <person name="Rohde M."/>
            <person name="von der Ohe W."/>
            <person name="Steinert M."/>
        </authorList>
    </citation>
    <scope>NUCLEOTIDE SEQUENCE [LARGE SCALE GENOMIC DNA]</scope>
    <source>
        <strain evidence="8">Eric_III</strain>
    </source>
</reference>
<dbReference type="RefSeq" id="WP_077996689.1">
    <property type="nucleotide sequence ID" value="NZ_CP019655.1"/>
</dbReference>
<organism evidence="7 8">
    <name type="scientific">Paenibacillus larvae subsp. larvae</name>
    <dbReference type="NCBI Taxonomy" id="147375"/>
    <lineage>
        <taxon>Bacteria</taxon>
        <taxon>Bacillati</taxon>
        <taxon>Bacillota</taxon>
        <taxon>Bacilli</taxon>
        <taxon>Bacillales</taxon>
        <taxon>Paenibacillaceae</taxon>
        <taxon>Paenibacillus</taxon>
    </lineage>
</organism>
<evidence type="ECO:0000256" key="4">
    <source>
        <dbReference type="ARBA" id="ARBA00022989"/>
    </source>
</evidence>
<dbReference type="Proteomes" id="UP000239833">
    <property type="component" value="Chromosome"/>
</dbReference>
<evidence type="ECO:0000256" key="2">
    <source>
        <dbReference type="ARBA" id="ARBA00022448"/>
    </source>
</evidence>
<dbReference type="PANTHER" id="PTHR43879:SF1">
    <property type="entry name" value="GLUCOSE IMPORT SYSTEM PERMEASE PROTEIN GLCU"/>
    <property type="match status" value="1"/>
</dbReference>
<protein>
    <submittedName>
        <fullName evidence="7">Uncharacterized protein</fullName>
    </submittedName>
</protein>
<dbReference type="GeneID" id="70761208"/>
<name>A0A2L1U9H6_9BACL</name>
<dbReference type="Gene3D" id="1.10.3720.10">
    <property type="entry name" value="MetI-like"/>
    <property type="match status" value="1"/>
</dbReference>
<accession>A0A2L1U9H6</accession>
<dbReference type="EMBL" id="CP019655">
    <property type="protein sequence ID" value="AVF24811.1"/>
    <property type="molecule type" value="Genomic_DNA"/>
</dbReference>
<dbReference type="InterPro" id="IPR000515">
    <property type="entry name" value="MetI-like"/>
</dbReference>
<evidence type="ECO:0000313" key="7">
    <source>
        <dbReference type="EMBL" id="AVF24811.1"/>
    </source>
</evidence>
<dbReference type="SUPFAM" id="SSF56112">
    <property type="entry name" value="Protein kinase-like (PK-like)"/>
    <property type="match status" value="1"/>
</dbReference>
<gene>
    <name evidence="7" type="ORF">ERICIII_00591</name>
</gene>
<evidence type="ECO:0000256" key="5">
    <source>
        <dbReference type="ARBA" id="ARBA00023136"/>
    </source>
</evidence>
<evidence type="ECO:0000256" key="6">
    <source>
        <dbReference type="SAM" id="Phobius"/>
    </source>
</evidence>